<dbReference type="AlphaFoldDB" id="A0A319BAD1"/>
<accession>A0A319BAD1</accession>
<dbReference type="RefSeq" id="XP_025563700.1">
    <property type="nucleotide sequence ID" value="XM_025702348.1"/>
</dbReference>
<sequence length="125" mass="13685">MGGGERGNQGGKKGDKRMNKGDGYIGGGSTENPDRDKEKKEEEEEKNQGNQEEKRRKRGGLKSRIEGRNKQGWSGGDSDSCARELIPESIKSVHSALSSSSSEREKTSLISTQRTSHFIRNTSAS</sequence>
<feature type="compositionally biased region" description="Low complexity" evidence="1">
    <location>
        <begin position="89"/>
        <end position="101"/>
    </location>
</feature>
<evidence type="ECO:0000256" key="1">
    <source>
        <dbReference type="SAM" id="MobiDB-lite"/>
    </source>
</evidence>
<dbReference type="GeneID" id="37206940"/>
<evidence type="ECO:0000313" key="3">
    <source>
        <dbReference type="Proteomes" id="UP000248405"/>
    </source>
</evidence>
<name>A0A319BAD1_ASPVC</name>
<feature type="compositionally biased region" description="Polar residues" evidence="1">
    <location>
        <begin position="112"/>
        <end position="125"/>
    </location>
</feature>
<organism evidence="2 3">
    <name type="scientific">Aspergillus vadensis (strain CBS 113365 / IMI 142717 / IBT 24658)</name>
    <dbReference type="NCBI Taxonomy" id="1448311"/>
    <lineage>
        <taxon>Eukaryota</taxon>
        <taxon>Fungi</taxon>
        <taxon>Dikarya</taxon>
        <taxon>Ascomycota</taxon>
        <taxon>Pezizomycotina</taxon>
        <taxon>Eurotiomycetes</taxon>
        <taxon>Eurotiomycetidae</taxon>
        <taxon>Eurotiales</taxon>
        <taxon>Aspergillaceae</taxon>
        <taxon>Aspergillus</taxon>
        <taxon>Aspergillus subgen. Circumdati</taxon>
    </lineage>
</organism>
<gene>
    <name evidence="2" type="ORF">BO88DRAFT_270236</name>
</gene>
<feature type="compositionally biased region" description="Gly residues" evidence="1">
    <location>
        <begin position="1"/>
        <end position="11"/>
    </location>
</feature>
<dbReference type="EMBL" id="KZ821622">
    <property type="protein sequence ID" value="PYH69906.1"/>
    <property type="molecule type" value="Genomic_DNA"/>
</dbReference>
<keyword evidence="3" id="KW-1185">Reference proteome</keyword>
<feature type="region of interest" description="Disordered" evidence="1">
    <location>
        <begin position="1"/>
        <end position="125"/>
    </location>
</feature>
<evidence type="ECO:0000313" key="2">
    <source>
        <dbReference type="EMBL" id="PYH69906.1"/>
    </source>
</evidence>
<reference evidence="2" key="1">
    <citation type="submission" date="2016-12" db="EMBL/GenBank/DDBJ databases">
        <title>The genomes of Aspergillus section Nigri reveals drivers in fungal speciation.</title>
        <authorList>
            <consortium name="DOE Joint Genome Institute"/>
            <person name="Vesth T.C."/>
            <person name="Nybo J."/>
            <person name="Theobald S."/>
            <person name="Brandl J."/>
            <person name="Frisvad J.C."/>
            <person name="Nielsen K.F."/>
            <person name="Lyhne E.K."/>
            <person name="Kogle M.E."/>
            <person name="Kuo A."/>
            <person name="Riley R."/>
            <person name="Clum A."/>
            <person name="Nolan M."/>
            <person name="Lipzen A."/>
            <person name="Salamov A."/>
            <person name="Henrissat B."/>
            <person name="Wiebenga A."/>
            <person name="De Vries R.P."/>
            <person name="Grigoriev I.V."/>
            <person name="Mortensen U.H."/>
            <person name="Andersen M.R."/>
            <person name="Baker S.E."/>
        </authorList>
    </citation>
    <scope>NUCLEOTIDE SEQUENCE [LARGE SCALE GENOMIC DNA]</scope>
    <source>
        <strain evidence="2">CBS 113365</strain>
    </source>
</reference>
<dbReference type="Proteomes" id="UP000248405">
    <property type="component" value="Unassembled WGS sequence"/>
</dbReference>
<protein>
    <submittedName>
        <fullName evidence="2">Uncharacterized protein</fullName>
    </submittedName>
</protein>
<proteinExistence type="predicted"/>